<comment type="similarity">
    <text evidence="1">Belongs to the GTP cyclohydrolase I type 2/NIF3 family.</text>
</comment>
<reference evidence="5" key="1">
    <citation type="submission" date="2016-11" db="EMBL/GenBank/DDBJ databases">
        <authorList>
            <person name="Varghese N."/>
            <person name="Submissions S."/>
        </authorList>
    </citation>
    <scope>NUCLEOTIDE SEQUENCE [LARGE SCALE GENOMIC DNA]</scope>
    <source>
        <strain evidence="5">CGMCC 1.8995</strain>
    </source>
</reference>
<dbReference type="OrthoDB" id="9800881at2"/>
<dbReference type="STRING" id="634436.SAMN05216361_1809"/>
<feature type="binding site" evidence="3">
    <location>
        <position position="65"/>
    </location>
    <ligand>
        <name>a divalent metal cation</name>
        <dbReference type="ChEBI" id="CHEBI:60240"/>
        <label>1</label>
    </ligand>
</feature>
<protein>
    <submittedName>
        <fullName evidence="4">Dinuclear metal center protein, YbgI/SA1388 family</fullName>
    </submittedName>
</protein>
<dbReference type="AlphaFoldDB" id="A0A1M5ITZ4"/>
<proteinExistence type="inferred from homology"/>
<feature type="binding site" evidence="3">
    <location>
        <position position="64"/>
    </location>
    <ligand>
        <name>a divalent metal cation</name>
        <dbReference type="ChEBI" id="CHEBI:60240"/>
        <label>2</label>
    </ligand>
</feature>
<evidence type="ECO:0000256" key="2">
    <source>
        <dbReference type="ARBA" id="ARBA00022723"/>
    </source>
</evidence>
<dbReference type="NCBIfam" id="TIGR00486">
    <property type="entry name" value="YbgI_SA1388"/>
    <property type="match status" value="1"/>
</dbReference>
<organism evidence="4 5">
    <name type="scientific">Marisediminitalea aggregata</name>
    <dbReference type="NCBI Taxonomy" id="634436"/>
    <lineage>
        <taxon>Bacteria</taxon>
        <taxon>Pseudomonadati</taxon>
        <taxon>Pseudomonadota</taxon>
        <taxon>Gammaproteobacteria</taxon>
        <taxon>Alteromonadales</taxon>
        <taxon>Alteromonadaceae</taxon>
        <taxon>Marisediminitalea</taxon>
    </lineage>
</organism>
<dbReference type="Proteomes" id="UP000184520">
    <property type="component" value="Unassembled WGS sequence"/>
</dbReference>
<dbReference type="InterPro" id="IPR036069">
    <property type="entry name" value="DUF34/NIF3_sf"/>
</dbReference>
<dbReference type="GO" id="GO:0005737">
    <property type="term" value="C:cytoplasm"/>
    <property type="evidence" value="ECO:0007669"/>
    <property type="project" value="TreeGrafter"/>
</dbReference>
<dbReference type="Pfam" id="PF01784">
    <property type="entry name" value="DUF34_NIF3"/>
    <property type="match status" value="1"/>
</dbReference>
<evidence type="ECO:0000256" key="3">
    <source>
        <dbReference type="PIRSR" id="PIRSR602678-1"/>
    </source>
</evidence>
<dbReference type="InterPro" id="IPR002678">
    <property type="entry name" value="DUF34/NIF3"/>
</dbReference>
<evidence type="ECO:0000313" key="4">
    <source>
        <dbReference type="EMBL" id="SHG31787.1"/>
    </source>
</evidence>
<name>A0A1M5ITZ4_9ALTE</name>
<evidence type="ECO:0000256" key="1">
    <source>
        <dbReference type="ARBA" id="ARBA00006964"/>
    </source>
</evidence>
<dbReference type="SUPFAM" id="SSF102705">
    <property type="entry name" value="NIF3 (NGG1p interacting factor 3)-like"/>
    <property type="match status" value="1"/>
</dbReference>
<feature type="binding site" evidence="3">
    <location>
        <position position="102"/>
    </location>
    <ligand>
        <name>a divalent metal cation</name>
        <dbReference type="ChEBI" id="CHEBI:60240"/>
        <label>1</label>
    </ligand>
</feature>
<keyword evidence="5" id="KW-1185">Reference proteome</keyword>
<dbReference type="Gene3D" id="3.40.1390.30">
    <property type="entry name" value="NIF3 (NGG1p interacting factor 3)-like"/>
    <property type="match status" value="2"/>
</dbReference>
<feature type="binding site" evidence="3">
    <location>
        <position position="223"/>
    </location>
    <ligand>
        <name>a divalent metal cation</name>
        <dbReference type="ChEBI" id="CHEBI:60240"/>
        <label>1</label>
    </ligand>
</feature>
<evidence type="ECO:0000313" key="5">
    <source>
        <dbReference type="Proteomes" id="UP000184520"/>
    </source>
</evidence>
<gene>
    <name evidence="4" type="ORF">SAMN05216361_1809</name>
</gene>
<dbReference type="EMBL" id="FQWD01000003">
    <property type="protein sequence ID" value="SHG31787.1"/>
    <property type="molecule type" value="Genomic_DNA"/>
</dbReference>
<dbReference type="RefSeq" id="WP_073321255.1">
    <property type="nucleotide sequence ID" value="NZ_FQWD01000003.1"/>
</dbReference>
<accession>A0A1M5ITZ4</accession>
<dbReference type="PANTHER" id="PTHR13799">
    <property type="entry name" value="NGG1 INTERACTING FACTOR 3"/>
    <property type="match status" value="1"/>
</dbReference>
<keyword evidence="2 3" id="KW-0479">Metal-binding</keyword>
<dbReference type="GO" id="GO:0046872">
    <property type="term" value="F:metal ion binding"/>
    <property type="evidence" value="ECO:0007669"/>
    <property type="project" value="UniProtKB-KW"/>
</dbReference>
<feature type="binding site" evidence="3">
    <location>
        <position position="219"/>
    </location>
    <ligand>
        <name>a divalent metal cation</name>
        <dbReference type="ChEBI" id="CHEBI:60240"/>
        <label>1</label>
    </ligand>
</feature>
<sequence>MIQRQQLLSYLNQELNVAAIKDYCPNGLQVEGSDTIQHIVTGVTASQRLIDAAIEKGADTLLVHHGYFWKGEEPTVTGMKRRRLGSLIQHNINLIAYHLPIDVHPVWGNNAQLGALMGCSDITAVNGIAPEGVVMQGSVDTTFTDLVITIERALGRPCVATESAQQDAVTRVAWCTGGGQSFIEQAATAGAEVFITGEVSEQTIHIAREMNIGFIAAGHHATERYGVKAVGEHLANEFGLSVDFIDIDNPA</sequence>
<dbReference type="PANTHER" id="PTHR13799:SF14">
    <property type="entry name" value="GTP CYCLOHYDROLASE 1 TYPE 2 HOMOLOG"/>
    <property type="match status" value="1"/>
</dbReference>